<name>A0ACB8UBY1_9APHY</name>
<comment type="caution">
    <text evidence="1">The sequence shown here is derived from an EMBL/GenBank/DDBJ whole genome shotgun (WGS) entry which is preliminary data.</text>
</comment>
<dbReference type="EMBL" id="MU274905">
    <property type="protein sequence ID" value="KAI0091770.1"/>
    <property type="molecule type" value="Genomic_DNA"/>
</dbReference>
<reference evidence="1" key="1">
    <citation type="journal article" date="2021" name="Environ. Microbiol.">
        <title>Gene family expansions and transcriptome signatures uncover fungal adaptations to wood decay.</title>
        <authorList>
            <person name="Hage H."/>
            <person name="Miyauchi S."/>
            <person name="Viragh M."/>
            <person name="Drula E."/>
            <person name="Min B."/>
            <person name="Chaduli D."/>
            <person name="Navarro D."/>
            <person name="Favel A."/>
            <person name="Norest M."/>
            <person name="Lesage-Meessen L."/>
            <person name="Balint B."/>
            <person name="Merenyi Z."/>
            <person name="de Eugenio L."/>
            <person name="Morin E."/>
            <person name="Martinez A.T."/>
            <person name="Baldrian P."/>
            <person name="Stursova M."/>
            <person name="Martinez M.J."/>
            <person name="Novotny C."/>
            <person name="Magnuson J.K."/>
            <person name="Spatafora J.W."/>
            <person name="Maurice S."/>
            <person name="Pangilinan J."/>
            <person name="Andreopoulos W."/>
            <person name="LaButti K."/>
            <person name="Hundley H."/>
            <person name="Na H."/>
            <person name="Kuo A."/>
            <person name="Barry K."/>
            <person name="Lipzen A."/>
            <person name="Henrissat B."/>
            <person name="Riley R."/>
            <person name="Ahrendt S."/>
            <person name="Nagy L.G."/>
            <person name="Grigoriev I.V."/>
            <person name="Martin F."/>
            <person name="Rosso M.N."/>
        </authorList>
    </citation>
    <scope>NUCLEOTIDE SEQUENCE</scope>
    <source>
        <strain evidence="1">CBS 384.51</strain>
    </source>
</reference>
<sequence length="840" mass="94621">MKKARFTSDVPSPPSSAQPLPPFARTETGLDSIRSRSPSIAGTDDEDGDYDWSGEEDLVDEEAKFEQNMGVAKKQRWGFRKFLAVAFGSLIGSTIISGLLVTPALLVHFFWFKPQPTEYRRYVKDNVEAWLFWAGVNTSISWYLALIVDLLPTVVRFIVGGFWGHVSEGFKTKIEMYNSVKNTIKPLLYAASAWASWVIIFAHIYQLYDQNDGSKSRAYYTSIVYDIIEFFFFFTLVICAQRMLSQAIAFSFHRTAYKERLASVHETLKVVETLRAYRPKRSHIKQSSQGFGSRSFNALNFATSALYSRPESPVHSRNNSNSATPSRPGTPVATPKFADVFLAGDPDATLVGSKGKGKGQSDIIFSPSPQRVEPVPITSLGHFSGTDNSSPHQYPPSFGARPHDDSDSDDPLHVKQAAVAVAKTVKTAVLHDARNIEGKETSELGGLMWDVSTAHEAKKLARGIYNTFRRGTRTYLIPSDFYPAFPTEEESEKAFRVLDNDNNGDLSRAEIKTALMKVYKERRSLSRSMRDVSVALKSLDQILLFFALVILFFISLSVFNVNVGDSLTSMYSLGIGLSFIFKNAASNCFDAIMFLFVTHPFDTGDRCFIDDENLVVKKMNLFATVFTRSDGTESYYFNSQLFNKFITNARRSDKTAENLTMQIDWTTPLDKIDALEACLNRWLETEKNRWYQPNTAIMLQNIKYMRHLECTIGILHNGNWQDWGLHNARRTTFHAAVNYYCRQLGISNYSPVQPVQWTKSHELSNYRDDEEYMDTSFDMDELSPMPSHQQLPNNQAPKKEACVSASLGFHPPPDKPVPGMRARKSKLGKKAVVRSVGADG</sequence>
<keyword evidence="2" id="KW-1185">Reference proteome</keyword>
<dbReference type="Proteomes" id="UP001055072">
    <property type="component" value="Unassembled WGS sequence"/>
</dbReference>
<protein>
    <submittedName>
        <fullName evidence="1">Mechanosensitive ion channel-domain-containing protein</fullName>
    </submittedName>
</protein>
<organism evidence="1 2">
    <name type="scientific">Irpex rosettiformis</name>
    <dbReference type="NCBI Taxonomy" id="378272"/>
    <lineage>
        <taxon>Eukaryota</taxon>
        <taxon>Fungi</taxon>
        <taxon>Dikarya</taxon>
        <taxon>Basidiomycota</taxon>
        <taxon>Agaricomycotina</taxon>
        <taxon>Agaricomycetes</taxon>
        <taxon>Polyporales</taxon>
        <taxon>Irpicaceae</taxon>
        <taxon>Irpex</taxon>
    </lineage>
</organism>
<evidence type="ECO:0000313" key="1">
    <source>
        <dbReference type="EMBL" id="KAI0091770.1"/>
    </source>
</evidence>
<gene>
    <name evidence="1" type="ORF">BDY19DRAFT_885945</name>
</gene>
<proteinExistence type="predicted"/>
<accession>A0ACB8UBY1</accession>
<evidence type="ECO:0000313" key="2">
    <source>
        <dbReference type="Proteomes" id="UP001055072"/>
    </source>
</evidence>